<name>A0A846XUG4_9NOCA</name>
<dbReference type="EMBL" id="JAAXOP010000002">
    <property type="protein sequence ID" value="NKY49662.1"/>
    <property type="molecule type" value="Genomic_DNA"/>
</dbReference>
<protein>
    <submittedName>
        <fullName evidence="2">PadR family transcriptional regulator</fullName>
    </submittedName>
</protein>
<comment type="caution">
    <text evidence="2">The sequence shown here is derived from an EMBL/GenBank/DDBJ whole genome shotgun (WGS) entry which is preliminary data.</text>
</comment>
<dbReference type="AlphaFoldDB" id="A0A846XUG4"/>
<dbReference type="RefSeq" id="WP_067867717.1">
    <property type="nucleotide sequence ID" value="NZ_JAAXOP010000002.1"/>
</dbReference>
<organism evidence="2 3">
    <name type="scientific">Nocardia vermiculata</name>
    <dbReference type="NCBI Taxonomy" id="257274"/>
    <lineage>
        <taxon>Bacteria</taxon>
        <taxon>Bacillati</taxon>
        <taxon>Actinomycetota</taxon>
        <taxon>Actinomycetes</taxon>
        <taxon>Mycobacteriales</taxon>
        <taxon>Nocardiaceae</taxon>
        <taxon>Nocardia</taxon>
    </lineage>
</organism>
<dbReference type="SUPFAM" id="SSF46785">
    <property type="entry name" value="Winged helix' DNA-binding domain"/>
    <property type="match status" value="1"/>
</dbReference>
<evidence type="ECO:0000259" key="1">
    <source>
        <dbReference type="Pfam" id="PF03551"/>
    </source>
</evidence>
<evidence type="ECO:0000313" key="2">
    <source>
        <dbReference type="EMBL" id="NKY49662.1"/>
    </source>
</evidence>
<keyword evidence="3" id="KW-1185">Reference proteome</keyword>
<dbReference type="PANTHER" id="PTHR43252">
    <property type="entry name" value="TRANSCRIPTIONAL REGULATOR YQJI"/>
    <property type="match status" value="1"/>
</dbReference>
<dbReference type="InterPro" id="IPR036390">
    <property type="entry name" value="WH_DNA-bd_sf"/>
</dbReference>
<feature type="domain" description="Transcription regulator PadR N-terminal" evidence="1">
    <location>
        <begin position="14"/>
        <end position="80"/>
    </location>
</feature>
<reference evidence="2 3" key="1">
    <citation type="submission" date="2020-04" db="EMBL/GenBank/DDBJ databases">
        <title>MicrobeNet Type strains.</title>
        <authorList>
            <person name="Nicholson A.C."/>
        </authorList>
    </citation>
    <scope>NUCLEOTIDE SEQUENCE [LARGE SCALE GENOMIC DNA]</scope>
    <source>
        <strain evidence="2 3">JCM 12354</strain>
    </source>
</reference>
<dbReference type="Pfam" id="PF03551">
    <property type="entry name" value="PadR"/>
    <property type="match status" value="1"/>
</dbReference>
<dbReference type="Proteomes" id="UP000565711">
    <property type="component" value="Unassembled WGS sequence"/>
</dbReference>
<gene>
    <name evidence="2" type="ORF">HGA08_05465</name>
</gene>
<sequence>MPQNALDNPLVLPILGLLVEQPRHPYALFSELRRRYDYLRVRNATVYTLLDRLTAEGWIGAANDERGTLTPTESGRTALAERVRHQLREADPAGGPAFVTALAYLGILEPGQATAVLATRVQLIEQTIRELEQAIHTSGEPEIHMIEAHYLLARLRHDLDWLERTAHRIEAGELGWSR</sequence>
<dbReference type="InterPro" id="IPR005149">
    <property type="entry name" value="Tscrpt_reg_PadR_N"/>
</dbReference>
<proteinExistence type="predicted"/>
<dbReference type="InterPro" id="IPR036388">
    <property type="entry name" value="WH-like_DNA-bd_sf"/>
</dbReference>
<accession>A0A846XUG4</accession>
<dbReference type="PANTHER" id="PTHR43252:SF2">
    <property type="entry name" value="TRANSCRIPTION REGULATOR, PADR-LIKE FAMILY"/>
    <property type="match status" value="1"/>
</dbReference>
<dbReference type="Gene3D" id="1.10.10.10">
    <property type="entry name" value="Winged helix-like DNA-binding domain superfamily/Winged helix DNA-binding domain"/>
    <property type="match status" value="1"/>
</dbReference>
<evidence type="ECO:0000313" key="3">
    <source>
        <dbReference type="Proteomes" id="UP000565711"/>
    </source>
</evidence>